<protein>
    <recommendedName>
        <fullName evidence="3">F-box domain-containing protein</fullName>
    </recommendedName>
</protein>
<evidence type="ECO:0000313" key="2">
    <source>
        <dbReference type="Proteomes" id="UP001213000"/>
    </source>
</evidence>
<gene>
    <name evidence="1" type="ORF">NP233_g9192</name>
</gene>
<organism evidence="1 2">
    <name type="scientific">Leucocoprinus birnbaumii</name>
    <dbReference type="NCBI Taxonomy" id="56174"/>
    <lineage>
        <taxon>Eukaryota</taxon>
        <taxon>Fungi</taxon>
        <taxon>Dikarya</taxon>
        <taxon>Basidiomycota</taxon>
        <taxon>Agaricomycotina</taxon>
        <taxon>Agaricomycetes</taxon>
        <taxon>Agaricomycetidae</taxon>
        <taxon>Agaricales</taxon>
        <taxon>Agaricineae</taxon>
        <taxon>Agaricaceae</taxon>
        <taxon>Leucocoprinus</taxon>
    </lineage>
</organism>
<dbReference type="AlphaFoldDB" id="A0AAD5YMF9"/>
<name>A0AAD5YMF9_9AGAR</name>
<reference evidence="1" key="1">
    <citation type="submission" date="2022-07" db="EMBL/GenBank/DDBJ databases">
        <title>Genome Sequence of Leucocoprinus birnbaumii.</title>
        <authorList>
            <person name="Buettner E."/>
        </authorList>
    </citation>
    <scope>NUCLEOTIDE SEQUENCE</scope>
    <source>
        <strain evidence="1">VT141</strain>
    </source>
</reference>
<sequence>MTNLNNLPTDSIICESARSLADIPQALIQVLPPELLSTVFRLGLRELDRKLGWYHHNRHVPYPHIQVLAAVCVAWRQIIWTTPSFWTHICIYFRQTNIQKRALLFRLFLENSQDLLIDLDLAFSSHLCIENLIHPSVDGPVVGALYRVRSITLKNSPSISAWLSHATSLSSLTKLSLRPSARKSPTIIHLSEISSLSILDLQSIPCTSIILPWRSINILTLNNLPLVICVQLLLQCPDLEYCALGQDTSSSDLPGMPTDMPTGPQASVSKYKLRTLQWDYSGDEWDDFLFQRLHVPILNRALFRAMTESSATFATFLRRLPTTLETISISSPSWGNLLLSLLPPDLGVHSMATGSYPGKPLSDAVTKNLQHKESPYPHWPFPRLQLLVLGHWAVGAERLSKEESFELITTLASRAAALNRTMILHLFNLKLTWNTTTHPNSLVGGDKMVIREGEEGAVPAWYQSLVPGIQEVSDAVGRKEEAHSLLYFLD</sequence>
<evidence type="ECO:0008006" key="3">
    <source>
        <dbReference type="Google" id="ProtNLM"/>
    </source>
</evidence>
<accession>A0AAD5YMF9</accession>
<comment type="caution">
    <text evidence="1">The sequence shown here is derived from an EMBL/GenBank/DDBJ whole genome shotgun (WGS) entry which is preliminary data.</text>
</comment>
<dbReference type="Proteomes" id="UP001213000">
    <property type="component" value="Unassembled WGS sequence"/>
</dbReference>
<keyword evidence="2" id="KW-1185">Reference proteome</keyword>
<proteinExistence type="predicted"/>
<evidence type="ECO:0000313" key="1">
    <source>
        <dbReference type="EMBL" id="KAJ3563050.1"/>
    </source>
</evidence>
<dbReference type="EMBL" id="JANIEX010000802">
    <property type="protein sequence ID" value="KAJ3563050.1"/>
    <property type="molecule type" value="Genomic_DNA"/>
</dbReference>